<reference evidence="9" key="1">
    <citation type="journal article" date="2018" name="Nat. Microbiol.">
        <title>Leveraging single-cell genomics to expand the fungal tree of life.</title>
        <authorList>
            <person name="Ahrendt S.R."/>
            <person name="Quandt C.A."/>
            <person name="Ciobanu D."/>
            <person name="Clum A."/>
            <person name="Salamov A."/>
            <person name="Andreopoulos B."/>
            <person name="Cheng J.F."/>
            <person name="Woyke T."/>
            <person name="Pelin A."/>
            <person name="Henrissat B."/>
            <person name="Reynolds N.K."/>
            <person name="Benny G.L."/>
            <person name="Smith M.E."/>
            <person name="James T.Y."/>
            <person name="Grigoriev I.V."/>
        </authorList>
    </citation>
    <scope>NUCLEOTIDE SEQUENCE [LARGE SCALE GENOMIC DNA]</scope>
    <source>
        <strain evidence="9">RSA 1356</strain>
    </source>
</reference>
<keyword evidence="3 8" id="KW-0689">Ribosomal protein</keyword>
<keyword evidence="5" id="KW-0687">Ribonucleoprotein</keyword>
<sequence>MSLWTRAVGRSAAAASPASLTSAMARLSVASFSSTAAASEAAPPADKAQAPAKRHGLLDFFQDGVSLPKDAPRTGRAWRASELRQKSFDDLHKLWYVLLKERNVLASQREEARRFSITSQFFSNYSREIKCRKSMARIKSVLSERQIAYERAVKRHRREQYVERRNKMYAEIAAATEAKKAAAAAAGSAPAKAESKAEAKRV</sequence>
<dbReference type="Gene3D" id="6.10.330.20">
    <property type="match status" value="1"/>
</dbReference>
<dbReference type="InterPro" id="IPR010729">
    <property type="entry name" value="Ribosomal_uL29_mit"/>
</dbReference>
<evidence type="ECO:0000256" key="3">
    <source>
        <dbReference type="ARBA" id="ARBA00022980"/>
    </source>
</evidence>
<dbReference type="OrthoDB" id="270763at2759"/>
<gene>
    <name evidence="8" type="ORF">THASP1DRAFT_27101</name>
</gene>
<organism evidence="8 9">
    <name type="scientific">Thamnocephalis sphaerospora</name>
    <dbReference type="NCBI Taxonomy" id="78915"/>
    <lineage>
        <taxon>Eukaryota</taxon>
        <taxon>Fungi</taxon>
        <taxon>Fungi incertae sedis</taxon>
        <taxon>Zoopagomycota</taxon>
        <taxon>Zoopagomycotina</taxon>
        <taxon>Zoopagomycetes</taxon>
        <taxon>Zoopagales</taxon>
        <taxon>Sigmoideomycetaceae</taxon>
        <taxon>Thamnocephalis</taxon>
    </lineage>
</organism>
<evidence type="ECO:0000256" key="2">
    <source>
        <dbReference type="ARBA" id="ARBA00009254"/>
    </source>
</evidence>
<dbReference type="GO" id="GO:0005762">
    <property type="term" value="C:mitochondrial large ribosomal subunit"/>
    <property type="evidence" value="ECO:0007669"/>
    <property type="project" value="TreeGrafter"/>
</dbReference>
<dbReference type="InterPro" id="IPR036049">
    <property type="entry name" value="Ribosomal_uL29_sf"/>
</dbReference>
<dbReference type="EMBL" id="KZ992426">
    <property type="protein sequence ID" value="RKP11122.1"/>
    <property type="molecule type" value="Genomic_DNA"/>
</dbReference>
<dbReference type="InterPro" id="IPR038340">
    <property type="entry name" value="MRP-L47_sf"/>
</dbReference>
<keyword evidence="9" id="KW-1185">Reference proteome</keyword>
<keyword evidence="4" id="KW-0496">Mitochondrion</keyword>
<evidence type="ECO:0000313" key="8">
    <source>
        <dbReference type="EMBL" id="RKP11122.1"/>
    </source>
</evidence>
<dbReference type="SUPFAM" id="SSF46561">
    <property type="entry name" value="Ribosomal protein L29 (L29p)"/>
    <property type="match status" value="1"/>
</dbReference>
<evidence type="ECO:0000256" key="4">
    <source>
        <dbReference type="ARBA" id="ARBA00023128"/>
    </source>
</evidence>
<proteinExistence type="inferred from homology"/>
<evidence type="ECO:0000256" key="6">
    <source>
        <dbReference type="ARBA" id="ARBA00035289"/>
    </source>
</evidence>
<dbReference type="STRING" id="78915.A0A4P9XYD4"/>
<evidence type="ECO:0000256" key="1">
    <source>
        <dbReference type="ARBA" id="ARBA00004173"/>
    </source>
</evidence>
<protein>
    <recommendedName>
        <fullName evidence="6">Large ribosomal subunit protein uL29m</fullName>
    </recommendedName>
    <alternativeName>
        <fullName evidence="7">54S ribosomal protein L4, mitochondrial</fullName>
    </alternativeName>
</protein>
<name>A0A4P9XYD4_9FUNG</name>
<comment type="subcellular location">
    <subcellularLocation>
        <location evidence="1">Mitochondrion</location>
    </subcellularLocation>
</comment>
<evidence type="ECO:0000313" key="9">
    <source>
        <dbReference type="Proteomes" id="UP000271241"/>
    </source>
</evidence>
<dbReference type="GO" id="GO:0032543">
    <property type="term" value="P:mitochondrial translation"/>
    <property type="evidence" value="ECO:0007669"/>
    <property type="project" value="TreeGrafter"/>
</dbReference>
<dbReference type="GO" id="GO:0003735">
    <property type="term" value="F:structural constituent of ribosome"/>
    <property type="evidence" value="ECO:0007669"/>
    <property type="project" value="InterPro"/>
</dbReference>
<comment type="similarity">
    <text evidence="2">Belongs to the universal ribosomal protein uL29 family.</text>
</comment>
<dbReference type="Pfam" id="PF06984">
    <property type="entry name" value="MRP-L47"/>
    <property type="match status" value="1"/>
</dbReference>
<evidence type="ECO:0000256" key="7">
    <source>
        <dbReference type="ARBA" id="ARBA00035399"/>
    </source>
</evidence>
<dbReference type="PANTHER" id="PTHR21183">
    <property type="entry name" value="RIBOSOMAL PROTEIN L47, MITOCHONDRIAL-RELATED"/>
    <property type="match status" value="1"/>
</dbReference>
<accession>A0A4P9XYD4</accession>
<dbReference type="AlphaFoldDB" id="A0A4P9XYD4"/>
<evidence type="ECO:0000256" key="5">
    <source>
        <dbReference type="ARBA" id="ARBA00023274"/>
    </source>
</evidence>
<dbReference type="Proteomes" id="UP000271241">
    <property type="component" value="Unassembled WGS sequence"/>
</dbReference>
<dbReference type="PANTHER" id="PTHR21183:SF18">
    <property type="entry name" value="LARGE RIBOSOMAL SUBUNIT PROTEIN UL29M"/>
    <property type="match status" value="1"/>
</dbReference>